<name>J9E6D6_WUCBA</name>
<protein>
    <recommendedName>
        <fullName evidence="3">Immunoglobulin I-set domain-containing protein</fullName>
    </recommendedName>
</protein>
<gene>
    <name evidence="1" type="ORF">WUBG_16563</name>
</gene>
<dbReference type="InterPro" id="IPR013783">
    <property type="entry name" value="Ig-like_fold"/>
</dbReference>
<proteinExistence type="predicted"/>
<comment type="caution">
    <text evidence="1">The sequence shown here is derived from an EMBL/GenBank/DDBJ whole genome shotgun (WGS) entry which is preliminary data.</text>
</comment>
<dbReference type="Gene3D" id="2.60.40.10">
    <property type="entry name" value="Immunoglobulins"/>
    <property type="match status" value="1"/>
</dbReference>
<dbReference type="EMBL" id="ADBV01015981">
    <property type="protein sequence ID" value="EJW72527.1"/>
    <property type="molecule type" value="Genomic_DNA"/>
</dbReference>
<dbReference type="SUPFAM" id="SSF48726">
    <property type="entry name" value="Immunoglobulin"/>
    <property type="match status" value="1"/>
</dbReference>
<evidence type="ECO:0000313" key="2">
    <source>
        <dbReference type="Proteomes" id="UP000004810"/>
    </source>
</evidence>
<evidence type="ECO:0008006" key="3">
    <source>
        <dbReference type="Google" id="ProtNLM"/>
    </source>
</evidence>
<evidence type="ECO:0000313" key="1">
    <source>
        <dbReference type="EMBL" id="EJW72527.1"/>
    </source>
</evidence>
<reference evidence="2" key="1">
    <citation type="submission" date="2012-08" db="EMBL/GenBank/DDBJ databases">
        <title>The Genome Sequence of Wuchereria bancrofti.</title>
        <authorList>
            <person name="Nutman T.B."/>
            <person name="Fink D.L."/>
            <person name="Russ C."/>
            <person name="Young S."/>
            <person name="Zeng Q."/>
            <person name="Koehrsen M."/>
            <person name="Alvarado L."/>
            <person name="Berlin A."/>
            <person name="Chapman S.B."/>
            <person name="Chen Z."/>
            <person name="Freedman E."/>
            <person name="Gellesch M."/>
            <person name="Goldberg J."/>
            <person name="Griggs A."/>
            <person name="Gujja S."/>
            <person name="Heilman E.R."/>
            <person name="Heiman D."/>
            <person name="Hepburn T."/>
            <person name="Howarth C."/>
            <person name="Jen D."/>
            <person name="Larson L."/>
            <person name="Lewis B."/>
            <person name="Mehta T."/>
            <person name="Park D."/>
            <person name="Pearson M."/>
            <person name="Roberts A."/>
            <person name="Saif S."/>
            <person name="Shea T."/>
            <person name="Shenoy N."/>
            <person name="Sisk P."/>
            <person name="Stolte C."/>
            <person name="Sykes S."/>
            <person name="Walk T."/>
            <person name="White J."/>
            <person name="Yandava C."/>
            <person name="Haas B."/>
            <person name="Henn M.R."/>
            <person name="Nusbaum C."/>
            <person name="Birren B."/>
        </authorList>
    </citation>
    <scope>NUCLEOTIDE SEQUENCE [LARGE SCALE GENOMIC DNA]</scope>
    <source>
        <strain evidence="2">NA</strain>
    </source>
</reference>
<dbReference type="Proteomes" id="UP000004810">
    <property type="component" value="Unassembled WGS sequence"/>
</dbReference>
<feature type="non-terminal residue" evidence="1">
    <location>
        <position position="1"/>
    </location>
</feature>
<sequence>ISYITPRKCQLKIANVSVSHLGSYSVEASNIHGIVRTTASLNVGKKDSAVELPKLSEDSKVKLTITLPQDPLSDRSGFPTAEMHRTGIRPDIKRKGAAPAFLIGLEDLEFHEGDAAALAGTVSKKRRHRIHGRSDGKRIKQLVRLRDKEIDASASGSSVEPQSEITSKLIGSKVIV</sequence>
<organism evidence="1 2">
    <name type="scientific">Wuchereria bancrofti</name>
    <dbReference type="NCBI Taxonomy" id="6293"/>
    <lineage>
        <taxon>Eukaryota</taxon>
        <taxon>Metazoa</taxon>
        <taxon>Ecdysozoa</taxon>
        <taxon>Nematoda</taxon>
        <taxon>Chromadorea</taxon>
        <taxon>Rhabditida</taxon>
        <taxon>Spirurina</taxon>
        <taxon>Spiruromorpha</taxon>
        <taxon>Filarioidea</taxon>
        <taxon>Onchocercidae</taxon>
        <taxon>Wuchereria</taxon>
    </lineage>
</organism>
<dbReference type="InterPro" id="IPR036179">
    <property type="entry name" value="Ig-like_dom_sf"/>
</dbReference>
<accession>J9E6D6</accession>
<dbReference type="AlphaFoldDB" id="J9E6D6"/>